<comment type="caution">
    <text evidence="1">The sequence shown here is derived from an EMBL/GenBank/DDBJ whole genome shotgun (WGS) entry which is preliminary data.</text>
</comment>
<keyword evidence="2" id="KW-1185">Reference proteome</keyword>
<reference evidence="1 2" key="1">
    <citation type="submission" date="2024-02" db="EMBL/GenBank/DDBJ databases">
        <title>First draft genome assembly of two strains of Seiridium cardinale.</title>
        <authorList>
            <person name="Emiliani G."/>
            <person name="Scali E."/>
        </authorList>
    </citation>
    <scope>NUCLEOTIDE SEQUENCE [LARGE SCALE GENOMIC DNA]</scope>
    <source>
        <strain evidence="1 2">BM-138-000479</strain>
    </source>
</reference>
<evidence type="ECO:0000313" key="1">
    <source>
        <dbReference type="EMBL" id="KAK9775962.1"/>
    </source>
</evidence>
<protein>
    <submittedName>
        <fullName evidence="1">Uncharacterized protein</fullName>
    </submittedName>
</protein>
<dbReference type="EMBL" id="JARVKM010000031">
    <property type="protein sequence ID" value="KAK9775962.1"/>
    <property type="molecule type" value="Genomic_DNA"/>
</dbReference>
<organism evidence="1 2">
    <name type="scientific">Seiridium cardinale</name>
    <dbReference type="NCBI Taxonomy" id="138064"/>
    <lineage>
        <taxon>Eukaryota</taxon>
        <taxon>Fungi</taxon>
        <taxon>Dikarya</taxon>
        <taxon>Ascomycota</taxon>
        <taxon>Pezizomycotina</taxon>
        <taxon>Sordariomycetes</taxon>
        <taxon>Xylariomycetidae</taxon>
        <taxon>Amphisphaeriales</taxon>
        <taxon>Sporocadaceae</taxon>
        <taxon>Seiridium</taxon>
    </lineage>
</organism>
<dbReference type="Proteomes" id="UP001465668">
    <property type="component" value="Unassembled WGS sequence"/>
</dbReference>
<gene>
    <name evidence="1" type="ORF">SCAR479_07487</name>
</gene>
<proteinExistence type="predicted"/>
<name>A0ABR2XQ92_9PEZI</name>
<accession>A0ABR2XQ92</accession>
<evidence type="ECO:0000313" key="2">
    <source>
        <dbReference type="Proteomes" id="UP001465668"/>
    </source>
</evidence>
<sequence>MSEMYDGLAVGIGLFLSDALQAQEPWFLVPRRWSAPDERPKSPGVPAQGIFSTLVDVITFANGATRPWVCLAWRISANAKRMLVALCDSIPLRLPINHSQARAQCRTSDPEGSVQDQGRRPVYPVLDVHTGGTWFCWAFVDGGALDLCLPDLGIVAASSAAYSSNSMPASRSKT</sequence>